<feature type="transmembrane region" description="Helical" evidence="1">
    <location>
        <begin position="12"/>
        <end position="38"/>
    </location>
</feature>
<organism evidence="2 3">
    <name type="scientific">Pseudonocardia kongjuensis</name>
    <dbReference type="NCBI Taxonomy" id="102227"/>
    <lineage>
        <taxon>Bacteria</taxon>
        <taxon>Bacillati</taxon>
        <taxon>Actinomycetota</taxon>
        <taxon>Actinomycetes</taxon>
        <taxon>Pseudonocardiales</taxon>
        <taxon>Pseudonocardiaceae</taxon>
        <taxon>Pseudonocardia</taxon>
    </lineage>
</organism>
<sequence>MWALGLSGCAVLIGPVLGFGPFTVSVWLIATVLAAVALRRAQSGRSAGRGTAVVALVLSGVAFLAMIVGSSDWSVAPGGKGALVVAPEAPREVTVAEWNAIVRDPDSHAGERIVVHGTVRQADANTGTELVLLSAGPVPAASFDHPTTLALRGDVLALSEGDTVHAEIEINGLLAYDTTLGGSDSAVDADLLTLR</sequence>
<evidence type="ECO:0000313" key="2">
    <source>
        <dbReference type="EMBL" id="GAA1382966.1"/>
    </source>
</evidence>
<evidence type="ECO:0000256" key="1">
    <source>
        <dbReference type="SAM" id="Phobius"/>
    </source>
</evidence>
<keyword evidence="3" id="KW-1185">Reference proteome</keyword>
<evidence type="ECO:0008006" key="4">
    <source>
        <dbReference type="Google" id="ProtNLM"/>
    </source>
</evidence>
<keyword evidence="1" id="KW-0472">Membrane</keyword>
<accession>A0ABN1XM09</accession>
<name>A0ABN1XM09_9PSEU</name>
<protein>
    <recommendedName>
        <fullName evidence="4">DUF4131 domain-containing protein</fullName>
    </recommendedName>
</protein>
<dbReference type="RefSeq" id="WP_344019071.1">
    <property type="nucleotide sequence ID" value="NZ_BAAAJK010000004.1"/>
</dbReference>
<feature type="transmembrane region" description="Helical" evidence="1">
    <location>
        <begin position="50"/>
        <end position="68"/>
    </location>
</feature>
<proteinExistence type="predicted"/>
<reference evidence="2 3" key="1">
    <citation type="journal article" date="2019" name="Int. J. Syst. Evol. Microbiol.">
        <title>The Global Catalogue of Microorganisms (GCM) 10K type strain sequencing project: providing services to taxonomists for standard genome sequencing and annotation.</title>
        <authorList>
            <consortium name="The Broad Institute Genomics Platform"/>
            <consortium name="The Broad Institute Genome Sequencing Center for Infectious Disease"/>
            <person name="Wu L."/>
            <person name="Ma J."/>
        </authorList>
    </citation>
    <scope>NUCLEOTIDE SEQUENCE [LARGE SCALE GENOMIC DNA]</scope>
    <source>
        <strain evidence="2 3">JCM 11896</strain>
    </source>
</reference>
<comment type="caution">
    <text evidence="2">The sequence shown here is derived from an EMBL/GenBank/DDBJ whole genome shotgun (WGS) entry which is preliminary data.</text>
</comment>
<dbReference type="Proteomes" id="UP001501414">
    <property type="component" value="Unassembled WGS sequence"/>
</dbReference>
<keyword evidence="1" id="KW-0812">Transmembrane</keyword>
<gene>
    <name evidence="2" type="ORF">GCM10009613_11710</name>
</gene>
<evidence type="ECO:0000313" key="3">
    <source>
        <dbReference type="Proteomes" id="UP001501414"/>
    </source>
</evidence>
<dbReference type="EMBL" id="BAAAJK010000004">
    <property type="protein sequence ID" value="GAA1382966.1"/>
    <property type="molecule type" value="Genomic_DNA"/>
</dbReference>
<keyword evidence="1" id="KW-1133">Transmembrane helix</keyword>